<feature type="compositionally biased region" description="Polar residues" evidence="13">
    <location>
        <begin position="429"/>
        <end position="438"/>
    </location>
</feature>
<evidence type="ECO:0000256" key="5">
    <source>
        <dbReference type="ARBA" id="ARBA00022759"/>
    </source>
</evidence>
<dbReference type="GO" id="GO:0006281">
    <property type="term" value="P:DNA repair"/>
    <property type="evidence" value="ECO:0007669"/>
    <property type="project" value="UniProtKB-KW"/>
</dbReference>
<feature type="region of interest" description="Disordered" evidence="13">
    <location>
        <begin position="102"/>
        <end position="140"/>
    </location>
</feature>
<dbReference type="Gene3D" id="3.40.50.10130">
    <property type="match status" value="1"/>
</dbReference>
<accession>A0A835DI69</accession>
<evidence type="ECO:0000256" key="8">
    <source>
        <dbReference type="ARBA" id="ARBA00022842"/>
    </source>
</evidence>
<dbReference type="GO" id="GO:0006310">
    <property type="term" value="P:DNA recombination"/>
    <property type="evidence" value="ECO:0007669"/>
    <property type="project" value="UniProtKB-KW"/>
</dbReference>
<sequence length="654" mass="71393">MEVEYCRSWVVVEEDPGKIESPRGSLGLRNQAKPTISLSNSNPRQDFGGLGKGVVGEKHKGQASGQESEQGAGVMTGFKPYARDKSNESKIRGLQEATAIGFSLESPNPGSLNPAVENHKSRRRRRRKRERNKKRNVRRKKLKQTWKICVPGDRACALAPSATVGEKLLGPGRAEFAAGEWVSAASEVGLWECVEEDEDNHLSSSLPRGSLGNITDQAHPTVNPFISFGCVSPSSKPVDSIPRISLGRDEDITPVEGVIQDHPSEVEQEQGAAITDEFGLEEGSLVLRDVGVEQGSKQAVAVGNLGETSGASVVSEWFQRGETSVAQKSVEEVLVQEIPSLLNQHVPETSSVVGKLTPLKGRLWDELSLDIDGEILGGKRQELQVLDHSGEIGAFSVHPACFEKVRVGLGAQIQGNIEEQSTPSTTSPLSASNGQGEDNSLIHLPVQGTHHCSNPTTPINLSKAEEGKGSRGSEVLSKLTTHFVRVHSRQCIDEAEVAEHVVGLTCSLASCQFRKKLTRLFVNANGSIIPKDFIDRNLIKKSMWLKALVAIPKVQPRFAIAIWKKYPTMRSLLSVYMDPSKSVSIIKLNFVSFTMYEKEFLLKDLTTEGLLGNEDRRLGEVCSKRVYRILMAQSASIKTDDVENGADFFSRQSS</sequence>
<keyword evidence="5" id="KW-0255">Endonuclease</keyword>
<keyword evidence="15" id="KW-1185">Reference proteome</keyword>
<feature type="compositionally biased region" description="Basic residues" evidence="13">
    <location>
        <begin position="120"/>
        <end position="140"/>
    </location>
</feature>
<evidence type="ECO:0000256" key="3">
    <source>
        <dbReference type="ARBA" id="ARBA00022722"/>
    </source>
</evidence>
<comment type="caution">
    <text evidence="14">The sequence shown here is derived from an EMBL/GenBank/DDBJ whole genome shotgun (WGS) entry which is preliminary data.</text>
</comment>
<dbReference type="OrthoDB" id="343092at2759"/>
<evidence type="ECO:0000256" key="9">
    <source>
        <dbReference type="ARBA" id="ARBA00023172"/>
    </source>
</evidence>
<dbReference type="PANTHER" id="PTHR21077:SF5">
    <property type="entry name" value="CROSSOVER JUNCTION ENDONUCLEASE MMS4"/>
    <property type="match status" value="1"/>
</dbReference>
<dbReference type="GO" id="GO:0048476">
    <property type="term" value="C:Holliday junction resolvase complex"/>
    <property type="evidence" value="ECO:0007669"/>
    <property type="project" value="InterPro"/>
</dbReference>
<evidence type="ECO:0000313" key="15">
    <source>
        <dbReference type="Proteomes" id="UP000655225"/>
    </source>
</evidence>
<name>A0A835DI69_TETSI</name>
<keyword evidence="6" id="KW-0227">DNA damage</keyword>
<dbReference type="GO" id="GO:0046872">
    <property type="term" value="F:metal ion binding"/>
    <property type="evidence" value="ECO:0007669"/>
    <property type="project" value="UniProtKB-KW"/>
</dbReference>
<evidence type="ECO:0000256" key="11">
    <source>
        <dbReference type="ARBA" id="ARBA00023242"/>
    </source>
</evidence>
<evidence type="ECO:0000256" key="6">
    <source>
        <dbReference type="ARBA" id="ARBA00022763"/>
    </source>
</evidence>
<keyword evidence="11" id="KW-0539">Nucleus</keyword>
<gene>
    <name evidence="14" type="ORF">HHK36_009343</name>
</gene>
<protein>
    <submittedName>
        <fullName evidence="14">Uncharacterized protein</fullName>
    </submittedName>
</protein>
<organism evidence="14 15">
    <name type="scientific">Tetracentron sinense</name>
    <name type="common">Spur-leaf</name>
    <dbReference type="NCBI Taxonomy" id="13715"/>
    <lineage>
        <taxon>Eukaryota</taxon>
        <taxon>Viridiplantae</taxon>
        <taxon>Streptophyta</taxon>
        <taxon>Embryophyta</taxon>
        <taxon>Tracheophyta</taxon>
        <taxon>Spermatophyta</taxon>
        <taxon>Magnoliopsida</taxon>
        <taxon>Trochodendrales</taxon>
        <taxon>Trochodendraceae</taxon>
        <taxon>Tetracentron</taxon>
    </lineage>
</organism>
<dbReference type="InterPro" id="IPR042530">
    <property type="entry name" value="EME1/EME2_C"/>
</dbReference>
<comment type="subcellular location">
    <subcellularLocation>
        <location evidence="2">Nucleus</location>
    </subcellularLocation>
</comment>
<feature type="compositionally biased region" description="Polar residues" evidence="13">
    <location>
        <begin position="32"/>
        <end position="44"/>
    </location>
</feature>
<evidence type="ECO:0000256" key="4">
    <source>
        <dbReference type="ARBA" id="ARBA00022723"/>
    </source>
</evidence>
<dbReference type="Proteomes" id="UP000655225">
    <property type="component" value="Unassembled WGS sequence"/>
</dbReference>
<evidence type="ECO:0000313" key="14">
    <source>
        <dbReference type="EMBL" id="KAF8404458.1"/>
    </source>
</evidence>
<keyword evidence="4" id="KW-0479">Metal-binding</keyword>
<feature type="region of interest" description="Disordered" evidence="13">
    <location>
        <begin position="416"/>
        <end position="440"/>
    </location>
</feature>
<keyword evidence="10" id="KW-0234">DNA repair</keyword>
<dbReference type="AlphaFoldDB" id="A0A835DI69"/>
<evidence type="ECO:0000256" key="1">
    <source>
        <dbReference type="ARBA" id="ARBA00001946"/>
    </source>
</evidence>
<keyword evidence="12" id="KW-0469">Meiosis</keyword>
<dbReference type="GO" id="GO:0051321">
    <property type="term" value="P:meiotic cell cycle"/>
    <property type="evidence" value="ECO:0007669"/>
    <property type="project" value="UniProtKB-KW"/>
</dbReference>
<feature type="region of interest" description="Disordered" evidence="13">
    <location>
        <begin position="16"/>
        <end position="80"/>
    </location>
</feature>
<dbReference type="EMBL" id="JABCRI010000006">
    <property type="protein sequence ID" value="KAF8404458.1"/>
    <property type="molecule type" value="Genomic_DNA"/>
</dbReference>
<keyword evidence="3" id="KW-0540">Nuclease</keyword>
<keyword evidence="8" id="KW-0460">Magnesium</keyword>
<reference evidence="14 15" key="1">
    <citation type="submission" date="2020-04" db="EMBL/GenBank/DDBJ databases">
        <title>Plant Genome Project.</title>
        <authorList>
            <person name="Zhang R.-G."/>
        </authorList>
    </citation>
    <scope>NUCLEOTIDE SEQUENCE [LARGE SCALE GENOMIC DNA]</scope>
    <source>
        <strain evidence="14">YNK0</strain>
        <tissue evidence="14">Leaf</tissue>
    </source>
</reference>
<evidence type="ECO:0000256" key="7">
    <source>
        <dbReference type="ARBA" id="ARBA00022801"/>
    </source>
</evidence>
<evidence type="ECO:0000256" key="12">
    <source>
        <dbReference type="ARBA" id="ARBA00023254"/>
    </source>
</evidence>
<dbReference type="GO" id="GO:0016787">
    <property type="term" value="F:hydrolase activity"/>
    <property type="evidence" value="ECO:0007669"/>
    <property type="project" value="UniProtKB-KW"/>
</dbReference>
<keyword evidence="7" id="KW-0378">Hydrolase</keyword>
<evidence type="ECO:0000256" key="10">
    <source>
        <dbReference type="ARBA" id="ARBA00023204"/>
    </source>
</evidence>
<dbReference type="GO" id="GO:0004519">
    <property type="term" value="F:endonuclease activity"/>
    <property type="evidence" value="ECO:0007669"/>
    <property type="project" value="UniProtKB-KW"/>
</dbReference>
<proteinExistence type="predicted"/>
<dbReference type="InterPro" id="IPR033310">
    <property type="entry name" value="Mms4/EME1/EME2"/>
</dbReference>
<evidence type="ECO:0000256" key="13">
    <source>
        <dbReference type="SAM" id="MobiDB-lite"/>
    </source>
</evidence>
<dbReference type="PANTHER" id="PTHR21077">
    <property type="entry name" value="EME1 PROTEIN"/>
    <property type="match status" value="1"/>
</dbReference>
<dbReference type="GO" id="GO:0005634">
    <property type="term" value="C:nucleus"/>
    <property type="evidence" value="ECO:0007669"/>
    <property type="project" value="UniProtKB-SubCell"/>
</dbReference>
<evidence type="ECO:0000256" key="2">
    <source>
        <dbReference type="ARBA" id="ARBA00004123"/>
    </source>
</evidence>
<comment type="cofactor">
    <cofactor evidence="1">
        <name>Mg(2+)</name>
        <dbReference type="ChEBI" id="CHEBI:18420"/>
    </cofactor>
</comment>
<dbReference type="Gene3D" id="1.10.150.670">
    <property type="entry name" value="Crossover junction endonuclease EME1, DNA-binding domain"/>
    <property type="match status" value="1"/>
</dbReference>
<keyword evidence="9" id="KW-0233">DNA recombination</keyword>